<dbReference type="AlphaFoldDB" id="A0A4R2F7G4"/>
<dbReference type="PRINTS" id="PR00446">
    <property type="entry name" value="HYDRGNUPTAKE"/>
</dbReference>
<dbReference type="CDD" id="cd06062">
    <property type="entry name" value="H2MP_MemB-H2up"/>
    <property type="match status" value="1"/>
</dbReference>
<dbReference type="GO" id="GO:0008047">
    <property type="term" value="F:enzyme activator activity"/>
    <property type="evidence" value="ECO:0007669"/>
    <property type="project" value="InterPro"/>
</dbReference>
<evidence type="ECO:0000256" key="1">
    <source>
        <dbReference type="ARBA" id="ARBA00006814"/>
    </source>
</evidence>
<sequence>MRPMKVLLLGIGNVLYADEGIGVHFVNYIHENYRFFHPEHELVMLDGGTLAQGLTPIISQFDSLIVVDTINAAGCEPGEVYFFDFDRAPPEVDWQGSAHEVEMLQTLTMMEMLGDRPHTMVLGVTPTVIEPMTLGLTERIAAAVPLMETALLKHLENQGWQCERISHTDIADLIPQSYKPRLSMGDRTSGHAPRRQETQDTD</sequence>
<feature type="region of interest" description="Disordered" evidence="5">
    <location>
        <begin position="178"/>
        <end position="202"/>
    </location>
</feature>
<dbReference type="Proteomes" id="UP000294832">
    <property type="component" value="Unassembled WGS sequence"/>
</dbReference>
<dbReference type="PANTHER" id="PTHR30302:SF1">
    <property type="entry name" value="HYDROGENASE 2 MATURATION PROTEASE"/>
    <property type="match status" value="1"/>
</dbReference>
<keyword evidence="7" id="KW-1185">Reference proteome</keyword>
<dbReference type="InterPro" id="IPR023430">
    <property type="entry name" value="Pept_HybD-like_dom_sf"/>
</dbReference>
<dbReference type="SUPFAM" id="SSF53163">
    <property type="entry name" value="HybD-like"/>
    <property type="match status" value="1"/>
</dbReference>
<name>A0A4R2F7G4_9GAMM</name>
<dbReference type="GO" id="GO:0016485">
    <property type="term" value="P:protein processing"/>
    <property type="evidence" value="ECO:0007669"/>
    <property type="project" value="TreeGrafter"/>
</dbReference>
<keyword evidence="3" id="KW-0064">Aspartyl protease</keyword>
<reference evidence="6 7" key="1">
    <citation type="submission" date="2019-03" db="EMBL/GenBank/DDBJ databases">
        <title>Freshwater and sediment microbial communities from various areas in North America, analyzing microbe dynamics in response to fracking.</title>
        <authorList>
            <person name="Lamendella R."/>
        </authorList>
    </citation>
    <scope>NUCLEOTIDE SEQUENCE [LARGE SCALE GENOMIC DNA]</scope>
    <source>
        <strain evidence="6 7">74A</strain>
    </source>
</reference>
<comment type="caution">
    <text evidence="6">The sequence shown here is derived from an EMBL/GenBank/DDBJ whole genome shotgun (WGS) entry which is preliminary data.</text>
</comment>
<accession>A0A4R2F7G4</accession>
<dbReference type="EMBL" id="SLWF01000019">
    <property type="protein sequence ID" value="TCN82320.1"/>
    <property type="molecule type" value="Genomic_DNA"/>
</dbReference>
<gene>
    <name evidence="6" type="ORF">EDC91_11929</name>
</gene>
<proteinExistence type="inferred from homology"/>
<evidence type="ECO:0000256" key="5">
    <source>
        <dbReference type="SAM" id="MobiDB-lite"/>
    </source>
</evidence>
<evidence type="ECO:0000256" key="3">
    <source>
        <dbReference type="ARBA" id="ARBA00022750"/>
    </source>
</evidence>
<dbReference type="FunFam" id="3.40.50.1450:FF:000005">
    <property type="entry name" value="Hydrogenase maturation protease HycI"/>
    <property type="match status" value="1"/>
</dbReference>
<keyword evidence="2 6" id="KW-0645">Protease</keyword>
<dbReference type="GO" id="GO:0004190">
    <property type="term" value="F:aspartic-type endopeptidase activity"/>
    <property type="evidence" value="ECO:0007669"/>
    <property type="project" value="UniProtKB-KW"/>
</dbReference>
<dbReference type="Pfam" id="PF01750">
    <property type="entry name" value="HycI"/>
    <property type="match status" value="1"/>
</dbReference>
<evidence type="ECO:0000256" key="4">
    <source>
        <dbReference type="ARBA" id="ARBA00022801"/>
    </source>
</evidence>
<evidence type="ECO:0000313" key="7">
    <source>
        <dbReference type="Proteomes" id="UP000294832"/>
    </source>
</evidence>
<evidence type="ECO:0000313" key="6">
    <source>
        <dbReference type="EMBL" id="TCN82320.1"/>
    </source>
</evidence>
<organism evidence="6 7">
    <name type="scientific">Shewanella fodinae</name>
    <dbReference type="NCBI Taxonomy" id="552357"/>
    <lineage>
        <taxon>Bacteria</taxon>
        <taxon>Pseudomonadati</taxon>
        <taxon>Pseudomonadota</taxon>
        <taxon>Gammaproteobacteria</taxon>
        <taxon>Alteromonadales</taxon>
        <taxon>Shewanellaceae</taxon>
        <taxon>Shewanella</taxon>
    </lineage>
</organism>
<keyword evidence="4" id="KW-0378">Hydrolase</keyword>
<dbReference type="NCBIfam" id="TIGR00072">
    <property type="entry name" value="hydrog_prot"/>
    <property type="match status" value="1"/>
</dbReference>
<protein>
    <submittedName>
        <fullName evidence="6">Hydrogenase maturation protease</fullName>
    </submittedName>
</protein>
<dbReference type="PANTHER" id="PTHR30302">
    <property type="entry name" value="HYDROGENASE 1 MATURATION PROTEASE"/>
    <property type="match status" value="1"/>
</dbReference>
<dbReference type="Gene3D" id="3.40.50.1450">
    <property type="entry name" value="HybD-like"/>
    <property type="match status" value="1"/>
</dbReference>
<dbReference type="InterPro" id="IPR000671">
    <property type="entry name" value="Peptidase_A31"/>
</dbReference>
<comment type="similarity">
    <text evidence="1">Belongs to the peptidase A31 family.</text>
</comment>
<evidence type="ECO:0000256" key="2">
    <source>
        <dbReference type="ARBA" id="ARBA00022670"/>
    </source>
</evidence>